<evidence type="ECO:0000313" key="2">
    <source>
        <dbReference type="Proteomes" id="UP000321379"/>
    </source>
</evidence>
<dbReference type="RefSeq" id="WP_222706822.1">
    <property type="nucleotide sequence ID" value="NZ_VRMG01000155.1"/>
</dbReference>
<gene>
    <name evidence="1" type="ORF">FVP33_19345</name>
</gene>
<reference evidence="1 2" key="1">
    <citation type="submission" date="2019-08" db="EMBL/GenBank/DDBJ databases">
        <title>Bacterial whole genome sequence for Glaciihabitans sp. CHu50b-6-2.</title>
        <authorList>
            <person name="Jin L."/>
        </authorList>
    </citation>
    <scope>NUCLEOTIDE SEQUENCE [LARGE SCALE GENOMIC DNA]</scope>
    <source>
        <strain evidence="1 2">CHu50b-6-2</strain>
    </source>
</reference>
<dbReference type="EMBL" id="VRMG01000155">
    <property type="protein sequence ID" value="TXN25424.1"/>
    <property type="molecule type" value="Genomic_DNA"/>
</dbReference>
<proteinExistence type="predicted"/>
<evidence type="ECO:0008006" key="3">
    <source>
        <dbReference type="Google" id="ProtNLM"/>
    </source>
</evidence>
<dbReference type="Proteomes" id="UP000321379">
    <property type="component" value="Unassembled WGS sequence"/>
</dbReference>
<comment type="caution">
    <text evidence="1">The sequence shown here is derived from an EMBL/GenBank/DDBJ whole genome shotgun (WGS) entry which is preliminary data.</text>
</comment>
<organism evidence="1 2">
    <name type="scientific">Lacisediminihabitans profunda</name>
    <dbReference type="NCBI Taxonomy" id="2594790"/>
    <lineage>
        <taxon>Bacteria</taxon>
        <taxon>Bacillati</taxon>
        <taxon>Actinomycetota</taxon>
        <taxon>Actinomycetes</taxon>
        <taxon>Micrococcales</taxon>
        <taxon>Microbacteriaceae</taxon>
        <taxon>Lacisediminihabitans</taxon>
    </lineage>
</organism>
<feature type="non-terminal residue" evidence="1">
    <location>
        <position position="80"/>
    </location>
</feature>
<protein>
    <recommendedName>
        <fullName evidence="3">Transposase</fullName>
    </recommendedName>
</protein>
<sequence>MKQLNKGRKVYAPDLLKTLPEWTANCPRHIRVGAVMDAQKAVTAARRKWKETGEPQRVKFRRRRNNTKSFYLCAPFIKHN</sequence>
<keyword evidence="2" id="KW-1185">Reference proteome</keyword>
<dbReference type="AlphaFoldDB" id="A0A5C8UDF2"/>
<name>A0A5C8UDF2_9MICO</name>
<evidence type="ECO:0000313" key="1">
    <source>
        <dbReference type="EMBL" id="TXN25424.1"/>
    </source>
</evidence>
<accession>A0A5C8UDF2</accession>